<dbReference type="EMBL" id="JH650968">
    <property type="protein sequence ID" value="EXA54762.1"/>
    <property type="molecule type" value="Genomic_DNA"/>
</dbReference>
<sequence>MSEVRDVNAGKQELDALERGEKPSGDEVRPDQKSEQQVDENLVTWDTPEDPKNPKNWTMKKKWTALICGMLLVSPNFKPCVIHHLSPSSRSLNCSTLQIPSIVMQHN</sequence>
<reference evidence="2" key="2">
    <citation type="submission" date="2012-05" db="EMBL/GenBank/DDBJ databases">
        <title>Annotation of the Genome Sequence of Fusarium oxysporum HDV247.</title>
        <authorList>
            <consortium name="The Broad Institute Genomics Platform"/>
            <person name="Ma L.-J."/>
            <person name="Corby-Kistler H."/>
            <person name="Broz K."/>
            <person name="Gale L.R."/>
            <person name="Jonkers W."/>
            <person name="O'Donnell K."/>
            <person name="Ploetz R."/>
            <person name="Steinberg C."/>
            <person name="Schwartz D.C."/>
            <person name="VanEtten H."/>
            <person name="Zhou S."/>
            <person name="Young S.K."/>
            <person name="Zeng Q."/>
            <person name="Gargeya S."/>
            <person name="Fitzgerald M."/>
            <person name="Abouelleil A."/>
            <person name="Alvarado L."/>
            <person name="Chapman S.B."/>
            <person name="Gainer-Dewar J."/>
            <person name="Goldberg J."/>
            <person name="Griggs A."/>
            <person name="Gujja S."/>
            <person name="Hansen M."/>
            <person name="Howarth C."/>
            <person name="Imamovic A."/>
            <person name="Ireland A."/>
            <person name="Larimer J."/>
            <person name="McCowan C."/>
            <person name="Murphy C."/>
            <person name="Pearson M."/>
            <person name="Poon T.W."/>
            <person name="Priest M."/>
            <person name="Roberts A."/>
            <person name="Saif S."/>
            <person name="Shea T."/>
            <person name="Sykes S."/>
            <person name="Wortman J."/>
            <person name="Nusbaum C."/>
            <person name="Birren B."/>
        </authorList>
    </citation>
    <scope>NUCLEOTIDE SEQUENCE</scope>
    <source>
        <strain evidence="2">HDV247</strain>
    </source>
</reference>
<name>W9QKE6_FUSOX</name>
<dbReference type="AlphaFoldDB" id="W9QKE6"/>
<feature type="region of interest" description="Disordered" evidence="1">
    <location>
        <begin position="1"/>
        <end position="57"/>
    </location>
</feature>
<dbReference type="HOGENOM" id="CLU_2210186_0_0_1"/>
<dbReference type="Proteomes" id="UP000030751">
    <property type="component" value="Unassembled WGS sequence"/>
</dbReference>
<protein>
    <submittedName>
        <fullName evidence="2">Uncharacterized protein</fullName>
    </submittedName>
</protein>
<evidence type="ECO:0000313" key="2">
    <source>
        <dbReference type="EMBL" id="EXA54762.1"/>
    </source>
</evidence>
<gene>
    <name evidence="2" type="ORF">FOVG_02169</name>
</gene>
<reference evidence="2" key="1">
    <citation type="submission" date="2011-10" db="EMBL/GenBank/DDBJ databases">
        <title>The Genome Sequence of Fusarium oxysporum HDV247.</title>
        <authorList>
            <consortium name="The Broad Institute Genome Sequencing Platform"/>
            <person name="Ma L.-J."/>
            <person name="Gale L.R."/>
            <person name="Schwartz D.C."/>
            <person name="Zhou S."/>
            <person name="Corby-Kistler H."/>
            <person name="Young S.K."/>
            <person name="Zeng Q."/>
            <person name="Gargeya S."/>
            <person name="Fitzgerald M."/>
            <person name="Haas B."/>
            <person name="Abouelleil A."/>
            <person name="Alvarado L."/>
            <person name="Arachchi H.M."/>
            <person name="Berlin A."/>
            <person name="Brown A."/>
            <person name="Chapman S.B."/>
            <person name="Chen Z."/>
            <person name="Dunbar C."/>
            <person name="Freedman E."/>
            <person name="Gearin G."/>
            <person name="Goldberg J."/>
            <person name="Griggs A."/>
            <person name="Gujja S."/>
            <person name="Heiman D."/>
            <person name="Howarth C."/>
            <person name="Larson L."/>
            <person name="Lui A."/>
            <person name="MacDonald P.J.P."/>
            <person name="Montmayeur A."/>
            <person name="Murphy C."/>
            <person name="Neiman D."/>
            <person name="Pearson M."/>
            <person name="Priest M."/>
            <person name="Roberts A."/>
            <person name="Saif S."/>
            <person name="Shea T."/>
            <person name="Shenoy N."/>
            <person name="Sisk P."/>
            <person name="Stolte C."/>
            <person name="Sykes S."/>
            <person name="Wortman J."/>
            <person name="Nusbaum C."/>
            <person name="Birren B."/>
        </authorList>
    </citation>
    <scope>NUCLEOTIDE SEQUENCE [LARGE SCALE GENOMIC DNA]</scope>
    <source>
        <strain evidence="2">HDV247</strain>
    </source>
</reference>
<organism evidence="2">
    <name type="scientific">Fusarium oxysporum f. sp. pisi HDV247</name>
    <dbReference type="NCBI Taxonomy" id="1080344"/>
    <lineage>
        <taxon>Eukaryota</taxon>
        <taxon>Fungi</taxon>
        <taxon>Dikarya</taxon>
        <taxon>Ascomycota</taxon>
        <taxon>Pezizomycotina</taxon>
        <taxon>Sordariomycetes</taxon>
        <taxon>Hypocreomycetidae</taxon>
        <taxon>Hypocreales</taxon>
        <taxon>Nectriaceae</taxon>
        <taxon>Fusarium</taxon>
        <taxon>Fusarium oxysporum species complex</taxon>
    </lineage>
</organism>
<evidence type="ECO:0000256" key="1">
    <source>
        <dbReference type="SAM" id="MobiDB-lite"/>
    </source>
</evidence>
<proteinExistence type="predicted"/>
<feature type="compositionally biased region" description="Basic and acidic residues" evidence="1">
    <location>
        <begin position="1"/>
        <end position="36"/>
    </location>
</feature>
<accession>W9QKE6</accession>